<gene>
    <name evidence="1" type="ORF">AVCANL283_06860</name>
</gene>
<reference evidence="1 2" key="1">
    <citation type="submission" date="2020-07" db="EMBL/GenBank/DDBJ databases">
        <title>Transfer of Campylobacter canadensis to the novel genus Avispirillum gen. nov., that also includes two novel species recovered from migratory waterfowl: Avispirillum anseris sp. nov. and Avispirillum brantae sp. nov.</title>
        <authorList>
            <person name="Miller W.G."/>
            <person name="Chapman M.H."/>
            <person name="Yee E."/>
            <person name="Inglis G.D."/>
        </authorList>
    </citation>
    <scope>NUCLEOTIDE SEQUENCE [LARGE SCALE GENOMIC DNA]</scope>
    <source>
        <strain evidence="1 2">L283</strain>
    </source>
</reference>
<evidence type="ECO:0000313" key="2">
    <source>
        <dbReference type="Proteomes" id="UP000786183"/>
    </source>
</evidence>
<organism evidence="1 2">
    <name type="scientific">Campylobacter canadensis</name>
    <dbReference type="NCBI Taxonomy" id="449520"/>
    <lineage>
        <taxon>Bacteria</taxon>
        <taxon>Pseudomonadati</taxon>
        <taxon>Campylobacterota</taxon>
        <taxon>Epsilonproteobacteria</taxon>
        <taxon>Campylobacterales</taxon>
        <taxon>Campylobacteraceae</taxon>
        <taxon>Campylobacter</taxon>
    </lineage>
</organism>
<comment type="caution">
    <text evidence="1">The sequence shown here is derived from an EMBL/GenBank/DDBJ whole genome shotgun (WGS) entry which is preliminary data.</text>
</comment>
<accession>A0ABS7WTW5</accession>
<evidence type="ECO:0008006" key="3">
    <source>
        <dbReference type="Google" id="ProtNLM"/>
    </source>
</evidence>
<dbReference type="SUPFAM" id="SSF56935">
    <property type="entry name" value="Porins"/>
    <property type="match status" value="1"/>
</dbReference>
<dbReference type="EMBL" id="JACGBB010000015">
    <property type="protein sequence ID" value="MBZ7987816.1"/>
    <property type="molecule type" value="Genomic_DNA"/>
</dbReference>
<name>A0ABS7WTW5_9BACT</name>
<evidence type="ECO:0000313" key="1">
    <source>
        <dbReference type="EMBL" id="MBZ7987816.1"/>
    </source>
</evidence>
<sequence length="283" mass="31779">MKKLFFIAFTLSFLFGSDAITIDSLFKRQVGLRSITSLSLITSGNANIYTSYPSLIIGGDPVIWTDNKRLSLNETLIYSFNNKLDFIASFSANATRNEYSNFFTGEPKSENHYSFESLWLGFNYRFNSFDDKILSFSYQAGLIQREKALDVNKSFYFKSHSAKLNLRGYSDPAIWGIYMGFTYNDTRAFDKLAINYGNSYNFGANLSIILSPKISLDLEASQSFQTAQKINGIKYTNLRSIPTYSIGSTYSINDDTSVSFNASLGGGSAAPDSVFNISLWQKF</sequence>
<keyword evidence="2" id="KW-1185">Reference proteome</keyword>
<dbReference type="Proteomes" id="UP000786183">
    <property type="component" value="Unassembled WGS sequence"/>
</dbReference>
<dbReference type="RefSeq" id="WP_172234260.1">
    <property type="nucleotide sequence ID" value="NZ_CP035946.1"/>
</dbReference>
<protein>
    <recommendedName>
        <fullName evidence="3">HmcD domain-containing protein</fullName>
    </recommendedName>
</protein>
<proteinExistence type="predicted"/>